<organism evidence="1 2">
    <name type="scientific">Thiocystis violascens (strain ATCC 17096 / DSM 198 / 6111)</name>
    <name type="common">Chromatium violascens</name>
    <dbReference type="NCBI Taxonomy" id="765911"/>
    <lineage>
        <taxon>Bacteria</taxon>
        <taxon>Pseudomonadati</taxon>
        <taxon>Pseudomonadota</taxon>
        <taxon>Gammaproteobacteria</taxon>
        <taxon>Chromatiales</taxon>
        <taxon>Chromatiaceae</taxon>
        <taxon>Thiocystis</taxon>
    </lineage>
</organism>
<keyword evidence="2" id="KW-1185">Reference proteome</keyword>
<evidence type="ECO:0000313" key="2">
    <source>
        <dbReference type="Proteomes" id="UP000006062"/>
    </source>
</evidence>
<dbReference type="STRING" id="765911.Thivi_4043"/>
<dbReference type="HOGENOM" id="CLU_1739686_0_0_6"/>
<evidence type="ECO:0000313" key="1">
    <source>
        <dbReference type="EMBL" id="AFL75867.1"/>
    </source>
</evidence>
<name>I3YFU9_THIV6</name>
<dbReference type="KEGG" id="tvi:Thivi_4043"/>
<proteinExistence type="predicted"/>
<protein>
    <submittedName>
        <fullName evidence="1">Uncharacterized protein</fullName>
    </submittedName>
</protein>
<gene>
    <name evidence="1" type="ordered locus">Thivi_4043</name>
</gene>
<accession>I3YFU9</accession>
<dbReference type="RefSeq" id="WP_014780253.1">
    <property type="nucleotide sequence ID" value="NC_018012.1"/>
</dbReference>
<dbReference type="AlphaFoldDB" id="I3YFU9"/>
<reference evidence="1 2" key="1">
    <citation type="submission" date="2012-06" db="EMBL/GenBank/DDBJ databases">
        <title>Complete sequence of Thiocystis violascens DSM 198.</title>
        <authorList>
            <consortium name="US DOE Joint Genome Institute"/>
            <person name="Lucas S."/>
            <person name="Han J."/>
            <person name="Lapidus A."/>
            <person name="Cheng J.-F."/>
            <person name="Goodwin L."/>
            <person name="Pitluck S."/>
            <person name="Peters L."/>
            <person name="Ovchinnikova G."/>
            <person name="Teshima H."/>
            <person name="Detter J.C."/>
            <person name="Han C."/>
            <person name="Tapia R."/>
            <person name="Land M."/>
            <person name="Hauser L."/>
            <person name="Kyrpides N."/>
            <person name="Ivanova N."/>
            <person name="Pagani I."/>
            <person name="Vogl K."/>
            <person name="Liu Z."/>
            <person name="Frigaard N.-U."/>
            <person name="Bryant D."/>
            <person name="Woyke T."/>
        </authorList>
    </citation>
    <scope>NUCLEOTIDE SEQUENCE [LARGE SCALE GENOMIC DNA]</scope>
    <source>
        <strain evidence="2">ATCC 17096 / DSM 198 / 6111</strain>
    </source>
</reference>
<dbReference type="Proteomes" id="UP000006062">
    <property type="component" value="Chromosome"/>
</dbReference>
<sequence length="150" mass="17088">MQNRFLSLSHRFAHAVLSGLMLFLLLQIGSINLADAAELMSPGKYKAPLKYALKLPKYCGHLYFGKEGAGYRMPSRELCGVGTNHFCGGLIALYQARAEKDRKKKPGYYRKAKKEVEYTKQWIADYPRCPLHPVVNNTLMEIDMALKLYK</sequence>
<dbReference type="EMBL" id="CP003154">
    <property type="protein sequence ID" value="AFL75867.1"/>
    <property type="molecule type" value="Genomic_DNA"/>
</dbReference>